<evidence type="ECO:0000313" key="10">
    <source>
        <dbReference type="EMBL" id="PON20154.1"/>
    </source>
</evidence>
<dbReference type="FunFam" id="3.20.20.80:FF:000064">
    <property type="entry name" value="Oligo-1,6-glucosidase"/>
    <property type="match status" value="1"/>
</dbReference>
<evidence type="ECO:0000256" key="4">
    <source>
        <dbReference type="ARBA" id="ARBA00022801"/>
    </source>
</evidence>
<dbReference type="AlphaFoldDB" id="A0A2P4Z793"/>
<evidence type="ECO:0000256" key="3">
    <source>
        <dbReference type="ARBA" id="ARBA00012741"/>
    </source>
</evidence>
<keyword evidence="4" id="KW-0378">Hydrolase</keyword>
<dbReference type="GO" id="GO:0000025">
    <property type="term" value="P:maltose catabolic process"/>
    <property type="evidence" value="ECO:0007669"/>
    <property type="project" value="TreeGrafter"/>
</dbReference>
<dbReference type="FunFam" id="3.20.20.80:FF:000087">
    <property type="entry name" value="Oligo-1,6-glucosidase IMA1"/>
    <property type="match status" value="1"/>
</dbReference>
<evidence type="ECO:0000259" key="9">
    <source>
        <dbReference type="SMART" id="SM00642"/>
    </source>
</evidence>
<dbReference type="SUPFAM" id="SSF51011">
    <property type="entry name" value="Glycosyl hydrolase domain"/>
    <property type="match status" value="1"/>
</dbReference>
<dbReference type="GO" id="GO:0004574">
    <property type="term" value="F:oligo-1,6-glucosidase activity"/>
    <property type="evidence" value="ECO:0007669"/>
    <property type="project" value="TreeGrafter"/>
</dbReference>
<dbReference type="InterPro" id="IPR006047">
    <property type="entry name" value="GH13_cat_dom"/>
</dbReference>
<accession>A0A2P4Z793</accession>
<comment type="similarity">
    <text evidence="2">Belongs to the glycosyl hydrolase 13 family.</text>
</comment>
<dbReference type="PANTHER" id="PTHR10357">
    <property type="entry name" value="ALPHA-AMYLASE FAMILY MEMBER"/>
    <property type="match status" value="1"/>
</dbReference>
<dbReference type="InterPro" id="IPR013780">
    <property type="entry name" value="Glyco_hydro_b"/>
</dbReference>
<dbReference type="GO" id="GO:0004556">
    <property type="term" value="F:alpha-amylase activity"/>
    <property type="evidence" value="ECO:0007669"/>
    <property type="project" value="TreeGrafter"/>
</dbReference>
<evidence type="ECO:0000313" key="11">
    <source>
        <dbReference type="Proteomes" id="UP000054821"/>
    </source>
</evidence>
<proteinExistence type="inferred from homology"/>
<dbReference type="GO" id="GO:0005987">
    <property type="term" value="P:sucrose catabolic process"/>
    <property type="evidence" value="ECO:0007669"/>
    <property type="project" value="TreeGrafter"/>
</dbReference>
<dbReference type="Gene3D" id="2.60.40.1180">
    <property type="entry name" value="Golgi alpha-mannosidase II"/>
    <property type="match status" value="1"/>
</dbReference>
<dbReference type="PANTHER" id="PTHR10357:SF179">
    <property type="entry name" value="NEUTRAL AND BASIC AMINO ACID TRANSPORT PROTEIN RBAT"/>
    <property type="match status" value="1"/>
</dbReference>
<dbReference type="STRING" id="398673.A0A2P4Z793"/>
<comment type="catalytic activity">
    <reaction evidence="1">
        <text>Hydrolysis of terminal, non-reducing (1-&gt;4)-linked alpha-D-glucose residues with release of alpha-D-glucose.</text>
        <dbReference type="EC" id="3.2.1.20"/>
    </reaction>
</comment>
<dbReference type="CDD" id="cd11333">
    <property type="entry name" value="AmyAc_SI_OligoGlu_DGase"/>
    <property type="match status" value="1"/>
</dbReference>
<dbReference type="EC" id="3.2.1.20" evidence="3"/>
<gene>
    <name evidence="10" type="ORF">TGAM01_v210976</name>
</gene>
<dbReference type="GeneID" id="29990823"/>
<reference evidence="10 11" key="1">
    <citation type="journal article" date="2016" name="Genome Announc.">
        <title>Draft Whole-Genome Sequence of Trichoderma gamsii T6085, a Promising Biocontrol Agent of Fusarium Head Blight on Wheat.</title>
        <authorList>
            <person name="Baroncelli R."/>
            <person name="Zapparata A."/>
            <person name="Piaggeschi G."/>
            <person name="Sarrocco S."/>
            <person name="Vannacci G."/>
        </authorList>
    </citation>
    <scope>NUCLEOTIDE SEQUENCE [LARGE SCALE GENOMIC DNA]</scope>
    <source>
        <strain evidence="10 11">T6085</strain>
    </source>
</reference>
<keyword evidence="11" id="KW-1185">Reference proteome</keyword>
<evidence type="ECO:0000256" key="5">
    <source>
        <dbReference type="ARBA" id="ARBA00023295"/>
    </source>
</evidence>
<dbReference type="GO" id="GO:0004558">
    <property type="term" value="F:alpha-1,4-glucosidase activity"/>
    <property type="evidence" value="ECO:0007669"/>
    <property type="project" value="UniProtKB-EC"/>
</dbReference>
<dbReference type="Proteomes" id="UP000054821">
    <property type="component" value="Unassembled WGS sequence"/>
</dbReference>
<sequence length="578" mass="64847">MAGSTHPWWKEASIYQVYPASFQDSNGDGIGDLPGVLSRIDYIKDTGADAIWICPMYNSPQKDMGYDISDYENVYPPYGTVEDMDAIIVACHERGMKLLLDLVINHTSDEHAWFKESRSSKDSPKRDWYIWRPARHDAQGNRRPPNNWSSHFGGSAWEWDEGSQEYYLHLFAREQPDLNWENEETRKAIYETSMHFWLRKGVDGFRVDTVNLYSKVPGLPDAPFTDPTSEYQFPEGQVSNGPRIHEFLGEMNAIFAQYGATMTMGELGPTSNVRKYVSAAAKQLDMAIQFDLVNVGFGPDVANKYNIGPEDALTLPAVASAVASIQGILADSDGWVTTYLENHDQPRSVSRWGSDLTDESRVRSAKLLAMFQATLSGTILIYQGQEIGVTNAPKEWSMEEYKDVASIDFYEGVKAKTGGDPKALARAFAGLQCLARDHSRIPMSWDASPNAGFTNGEKPWMRVHDNYALVNVENQLSDENSVRSFWKKMLRFRKEHADLLVHGIYKAVQDKDLNVLIYEKHSARRKAIVALNFSGAEQPVQGPPSIEGAEKGGYLSTYGDLVEGNLRAYEGRVWIGSS</sequence>
<evidence type="ECO:0000256" key="2">
    <source>
        <dbReference type="ARBA" id="ARBA00008061"/>
    </source>
</evidence>
<dbReference type="EMBL" id="JPDN02000081">
    <property type="protein sequence ID" value="PON20154.1"/>
    <property type="molecule type" value="Genomic_DNA"/>
</dbReference>
<dbReference type="GO" id="GO:0033934">
    <property type="term" value="F:glucan 1,4-alpha-maltotriohydrolase activity"/>
    <property type="evidence" value="ECO:0007669"/>
    <property type="project" value="TreeGrafter"/>
</dbReference>
<evidence type="ECO:0000256" key="8">
    <source>
        <dbReference type="ARBA" id="ARBA00073730"/>
    </source>
</evidence>
<dbReference type="GO" id="GO:0004575">
    <property type="term" value="F:sucrose alpha-glucosidase activity"/>
    <property type="evidence" value="ECO:0007669"/>
    <property type="project" value="TreeGrafter"/>
</dbReference>
<feature type="domain" description="Glycosyl hydrolase family 13 catalytic" evidence="9">
    <location>
        <begin position="16"/>
        <end position="436"/>
    </location>
</feature>
<organism evidence="10 11">
    <name type="scientific">Trichoderma gamsii</name>
    <dbReference type="NCBI Taxonomy" id="398673"/>
    <lineage>
        <taxon>Eukaryota</taxon>
        <taxon>Fungi</taxon>
        <taxon>Dikarya</taxon>
        <taxon>Ascomycota</taxon>
        <taxon>Pezizomycotina</taxon>
        <taxon>Sordariomycetes</taxon>
        <taxon>Hypocreomycetidae</taxon>
        <taxon>Hypocreales</taxon>
        <taxon>Hypocreaceae</taxon>
        <taxon>Trichoderma</taxon>
    </lineage>
</organism>
<evidence type="ECO:0000256" key="1">
    <source>
        <dbReference type="ARBA" id="ARBA00001657"/>
    </source>
</evidence>
<dbReference type="SMART" id="SM00642">
    <property type="entry name" value="Aamy"/>
    <property type="match status" value="1"/>
</dbReference>
<dbReference type="InterPro" id="IPR045857">
    <property type="entry name" value="O16G_dom_2"/>
</dbReference>
<dbReference type="Gene3D" id="3.20.20.80">
    <property type="entry name" value="Glycosidases"/>
    <property type="match status" value="1"/>
</dbReference>
<dbReference type="Gene3D" id="3.90.400.10">
    <property type="entry name" value="Oligo-1,6-glucosidase, Domain 2"/>
    <property type="match status" value="1"/>
</dbReference>
<evidence type="ECO:0000256" key="6">
    <source>
        <dbReference type="ARBA" id="ARBA00026248"/>
    </source>
</evidence>
<protein>
    <recommendedName>
        <fullName evidence="8">Alpha-glucosidase</fullName>
        <ecNumber evidence="3">3.2.1.20</ecNumber>
    </recommendedName>
    <alternativeName>
        <fullName evidence="7">Maltase</fullName>
    </alternativeName>
</protein>
<dbReference type="SUPFAM" id="SSF51445">
    <property type="entry name" value="(Trans)glycosidases"/>
    <property type="match status" value="1"/>
</dbReference>
<evidence type="ECO:0000256" key="7">
    <source>
        <dbReference type="ARBA" id="ARBA00041343"/>
    </source>
</evidence>
<keyword evidence="5" id="KW-0326">Glycosidase</keyword>
<keyword evidence="6" id="KW-0462">Maltose metabolism</keyword>
<name>A0A2P4Z793_9HYPO</name>
<dbReference type="FunFam" id="3.90.400.10:FF:000003">
    <property type="entry name" value="Probable alpha-glucosidase (Maltase)"/>
    <property type="match status" value="1"/>
</dbReference>
<dbReference type="InterPro" id="IPR017853">
    <property type="entry name" value="GH"/>
</dbReference>
<dbReference type="Pfam" id="PF00128">
    <property type="entry name" value="Alpha-amylase"/>
    <property type="match status" value="1"/>
</dbReference>
<dbReference type="RefSeq" id="XP_018656049.1">
    <property type="nucleotide sequence ID" value="XM_018810740.1"/>
</dbReference>
<comment type="caution">
    <text evidence="10">The sequence shown here is derived from an EMBL/GenBank/DDBJ whole genome shotgun (WGS) entry which is preliminary data.</text>
</comment>